<keyword evidence="8 13" id="KW-0472">Membrane</keyword>
<comment type="caution">
    <text evidence="19">The sequence shown here is derived from an EMBL/GenBank/DDBJ whole genome shotgun (WGS) entry which is preliminary data.</text>
</comment>
<dbReference type="CDD" id="cd13686">
    <property type="entry name" value="GluR_Plant"/>
    <property type="match status" value="1"/>
</dbReference>
<dbReference type="GO" id="GO:1901701">
    <property type="term" value="P:cellular response to oxygen-containing compound"/>
    <property type="evidence" value="ECO:0007669"/>
    <property type="project" value="UniProtKB-ARBA"/>
</dbReference>
<evidence type="ECO:0000256" key="15">
    <source>
        <dbReference type="SAM" id="MobiDB-lite"/>
    </source>
</evidence>
<feature type="signal peptide" evidence="17">
    <location>
        <begin position="1"/>
        <end position="18"/>
    </location>
</feature>
<dbReference type="InterPro" id="IPR001320">
    <property type="entry name" value="Iontro_rcpt_C"/>
</dbReference>
<keyword evidence="12 13" id="KW-0407">Ion channel</keyword>
<dbReference type="FunFam" id="3.40.190.10:FF:000175">
    <property type="entry name" value="Glutamate receptor"/>
    <property type="match status" value="1"/>
</dbReference>
<feature type="transmembrane region" description="Helical" evidence="16">
    <location>
        <begin position="652"/>
        <end position="671"/>
    </location>
</feature>
<evidence type="ECO:0000256" key="8">
    <source>
        <dbReference type="ARBA" id="ARBA00023136"/>
    </source>
</evidence>
<dbReference type="GO" id="GO:0009611">
    <property type="term" value="P:response to wounding"/>
    <property type="evidence" value="ECO:0007669"/>
    <property type="project" value="UniProtKB-ARBA"/>
</dbReference>
<dbReference type="GO" id="GO:0007165">
    <property type="term" value="P:signal transduction"/>
    <property type="evidence" value="ECO:0007669"/>
    <property type="project" value="UniProtKB-ARBA"/>
</dbReference>
<proteinExistence type="inferred from homology"/>
<evidence type="ECO:0000256" key="1">
    <source>
        <dbReference type="ARBA" id="ARBA00004141"/>
    </source>
</evidence>
<dbReference type="FunFam" id="3.40.190.10:FF:000054">
    <property type="entry name" value="Glutamate receptor"/>
    <property type="match status" value="1"/>
</dbReference>
<dbReference type="Gene3D" id="1.10.287.70">
    <property type="match status" value="1"/>
</dbReference>
<reference evidence="19 20" key="1">
    <citation type="journal article" date="2018" name="Nat. Genet.">
        <title>The Rosa genome provides new insights in the design of modern roses.</title>
        <authorList>
            <person name="Bendahmane M."/>
        </authorList>
    </citation>
    <scope>NUCLEOTIDE SEQUENCE [LARGE SCALE GENOMIC DNA]</scope>
    <source>
        <strain evidence="20">cv. Old Blush</strain>
    </source>
</reference>
<evidence type="ECO:0000256" key="9">
    <source>
        <dbReference type="ARBA" id="ARBA00023170"/>
    </source>
</evidence>
<keyword evidence="14" id="KW-1015">Disulfide bond</keyword>
<dbReference type="FunFam" id="1.10.287.70:FF:000037">
    <property type="entry name" value="Glutamate receptor"/>
    <property type="match status" value="1"/>
</dbReference>
<feature type="region of interest" description="Disordered" evidence="15">
    <location>
        <begin position="892"/>
        <end position="926"/>
    </location>
</feature>
<dbReference type="InterPro" id="IPR028082">
    <property type="entry name" value="Peripla_BP_I"/>
</dbReference>
<gene>
    <name evidence="19" type="ORF">RchiOBHm_Chr1g0342071</name>
</gene>
<dbReference type="Gene3D" id="3.40.190.10">
    <property type="entry name" value="Periplasmic binding protein-like II"/>
    <property type="match status" value="2"/>
</dbReference>
<keyword evidence="10" id="KW-0325">Glycoprotein</keyword>
<dbReference type="SUPFAM" id="SSF53850">
    <property type="entry name" value="Periplasmic binding protein-like II"/>
    <property type="match status" value="1"/>
</dbReference>
<evidence type="ECO:0000256" key="13">
    <source>
        <dbReference type="PIRNR" id="PIRNR037090"/>
    </source>
</evidence>
<dbReference type="Gene3D" id="3.40.50.2300">
    <property type="match status" value="2"/>
</dbReference>
<comment type="subcellular location">
    <subcellularLocation>
        <location evidence="1">Membrane</location>
        <topology evidence="1">Multi-pass membrane protein</topology>
    </subcellularLocation>
</comment>
<evidence type="ECO:0000256" key="14">
    <source>
        <dbReference type="PIRSR" id="PIRSR037090-50"/>
    </source>
</evidence>
<protein>
    <recommendedName>
        <fullName evidence="13">Glutamate receptor</fullName>
    </recommendedName>
</protein>
<feature type="domain" description="Ionotropic glutamate receptor C-terminal" evidence="18">
    <location>
        <begin position="476"/>
        <end position="815"/>
    </location>
</feature>
<keyword evidence="9 13" id="KW-0675">Receptor</keyword>
<dbReference type="InterPro" id="IPR044440">
    <property type="entry name" value="GABAb_receptor_plant_PBP1"/>
</dbReference>
<dbReference type="EMBL" id="PDCK01000039">
    <property type="protein sequence ID" value="PRQ56873.1"/>
    <property type="molecule type" value="Genomic_DNA"/>
</dbReference>
<keyword evidence="6 16" id="KW-1133">Transmembrane helix</keyword>
<keyword evidence="20" id="KW-1185">Reference proteome</keyword>
<organism evidence="19 20">
    <name type="scientific">Rosa chinensis</name>
    <name type="common">China rose</name>
    <dbReference type="NCBI Taxonomy" id="74649"/>
    <lineage>
        <taxon>Eukaryota</taxon>
        <taxon>Viridiplantae</taxon>
        <taxon>Streptophyta</taxon>
        <taxon>Embryophyta</taxon>
        <taxon>Tracheophyta</taxon>
        <taxon>Spermatophyta</taxon>
        <taxon>Magnoliopsida</taxon>
        <taxon>eudicotyledons</taxon>
        <taxon>Gunneridae</taxon>
        <taxon>Pentapetalae</taxon>
        <taxon>rosids</taxon>
        <taxon>fabids</taxon>
        <taxon>Rosales</taxon>
        <taxon>Rosaceae</taxon>
        <taxon>Rosoideae</taxon>
        <taxon>Rosoideae incertae sedis</taxon>
        <taxon>Rosa</taxon>
    </lineage>
</organism>
<evidence type="ECO:0000256" key="11">
    <source>
        <dbReference type="ARBA" id="ARBA00023286"/>
    </source>
</evidence>
<feature type="disulfide bond" evidence="14">
    <location>
        <begin position="764"/>
        <end position="818"/>
    </location>
</feature>
<evidence type="ECO:0000256" key="5">
    <source>
        <dbReference type="ARBA" id="ARBA00022729"/>
    </source>
</evidence>
<dbReference type="PIRSF" id="PIRSF037090">
    <property type="entry name" value="Iontro_Glu-like_rcpt_pln"/>
    <property type="match status" value="1"/>
</dbReference>
<keyword evidence="11 13" id="KW-1071">Ligand-gated ion channel</keyword>
<dbReference type="AlphaFoldDB" id="A0A2P6SDX7"/>
<keyword evidence="3 13" id="KW-0813">Transport</keyword>
<evidence type="ECO:0000256" key="7">
    <source>
        <dbReference type="ARBA" id="ARBA00023065"/>
    </source>
</evidence>
<keyword evidence="5 17" id="KW-0732">Signal</keyword>
<feature type="transmembrane region" description="Helical" evidence="16">
    <location>
        <begin position="835"/>
        <end position="855"/>
    </location>
</feature>
<feature type="transmembrane region" description="Helical" evidence="16">
    <location>
        <begin position="594"/>
        <end position="613"/>
    </location>
</feature>
<evidence type="ECO:0000256" key="4">
    <source>
        <dbReference type="ARBA" id="ARBA00022692"/>
    </source>
</evidence>
<accession>A0A2P6SDX7</accession>
<feature type="chain" id="PRO_5015149919" description="Glutamate receptor" evidence="17">
    <location>
        <begin position="19"/>
        <end position="926"/>
    </location>
</feature>
<dbReference type="CDD" id="cd19990">
    <property type="entry name" value="PBP1_GABAb_receptor_plant"/>
    <property type="match status" value="1"/>
</dbReference>
<evidence type="ECO:0000256" key="12">
    <source>
        <dbReference type="ARBA" id="ARBA00023303"/>
    </source>
</evidence>
<feature type="compositionally biased region" description="Basic residues" evidence="15">
    <location>
        <begin position="898"/>
        <end position="914"/>
    </location>
</feature>
<evidence type="ECO:0000256" key="3">
    <source>
        <dbReference type="ARBA" id="ARBA00022448"/>
    </source>
</evidence>
<keyword evidence="4 16" id="KW-0812">Transmembrane</keyword>
<comment type="function">
    <text evidence="13">Glutamate-gated receptor that probably acts as non-selective cation channel.</text>
</comment>
<dbReference type="Pfam" id="PF01094">
    <property type="entry name" value="ANF_receptor"/>
    <property type="match status" value="1"/>
</dbReference>
<evidence type="ECO:0000313" key="20">
    <source>
        <dbReference type="Proteomes" id="UP000238479"/>
    </source>
</evidence>
<sequence>MNIGLLLLFLVFCQGSHASGLITNVTTRPDVLNIGSMFTFDSVIGKIAKLAITLAVEDVNSNPNILNGTKLSLKMHNTKSSDFLGIVEALQFMENDTVAIIGPQSSATAHVISHIANELQVPLLSFAATDPTLSPVQFPFFVRTTQSDLFQMTAVVDLVVHYQWRDVIAIYVDDDFGRNAIASLGDKLAEKRCKISYKVPLTPTATKDEIRKALISVSTMESRILILHIYTSWGLQVLEEAQEQKMMDSGYVWIATDWFSTILDTDPSLPLVQTNNIQGVLTLRMYTPDSQLKTEFKSRWSNLTRARRLLNNTSFGLNTYGLYAYDSVLLLAQAIESFFAIGWNISFSNDTNLRELSGGKLNLDALNIFNGGRQLLKSILEVNTTGLTGPIKFDADGNLLNPAFEVINVIGRGTRTIGYWSNSSGLNVLPPEKLQMKMQTNGSSAGTQKLYSVIWPGQTTEKPRGWVFPYNGRKLRIGVPHGVSYPEFVGIKGTDFSGYCIEVFQAALNELPYGVPYEYVPFGDGIKNPESNDLLHRVQIGEFDGVVGAITITTNRTKMVDFTQPYIESGLVVVAPIRKMDSSAWAFLRPFTPMMWGVTGVFFLVVGTVVWILERRTNEDFRGPPKRQFVTIVWFSFSTLFFSQKEQTGSTLGRFVVIIWLFVVLILNSSYTASLTSILTVEQLSSPVKGIESLVTGTEPIGYQRGTFAEAYLTDELNIHHSRLVALDSAEDYEKALKKGPSAGGVAAVIDKRAYMELFLSSRCGYSIVGQEFTKMGWGFAFARDSPLAIDMSTAILMLSENGNLQKIHDKWLMKSACSVEGAKQAVDRLHLKSFWGLFLLSGIACFLALLLYVLHMVRQYYRHADSDIECSQSTRRVKSFVSFVNKREQEVKSVKSSSKRRRTDRKSSNKKVHRQECSSDGLDES</sequence>
<dbReference type="PRINTS" id="PR01176">
    <property type="entry name" value="GABABRECEPTR"/>
</dbReference>
<name>A0A2P6SDX7_ROSCH</name>
<dbReference type="Pfam" id="PF10613">
    <property type="entry name" value="Lig_chan-Glu_bd"/>
    <property type="match status" value="1"/>
</dbReference>
<dbReference type="PANTHER" id="PTHR18966">
    <property type="entry name" value="IONOTROPIC GLUTAMATE RECEPTOR"/>
    <property type="match status" value="1"/>
</dbReference>
<evidence type="ECO:0000256" key="16">
    <source>
        <dbReference type="SAM" id="Phobius"/>
    </source>
</evidence>
<dbReference type="InterPro" id="IPR019594">
    <property type="entry name" value="Glu/Gly-bd"/>
</dbReference>
<dbReference type="InterPro" id="IPR017103">
    <property type="entry name" value="Iontropic_Glu_rcpt_pln"/>
</dbReference>
<evidence type="ECO:0000256" key="6">
    <source>
        <dbReference type="ARBA" id="ARBA00022989"/>
    </source>
</evidence>
<evidence type="ECO:0000256" key="17">
    <source>
        <dbReference type="SAM" id="SignalP"/>
    </source>
</evidence>
<dbReference type="InterPro" id="IPR001828">
    <property type="entry name" value="ANF_lig-bd_rcpt"/>
</dbReference>
<comment type="similarity">
    <text evidence="2 13">Belongs to the glutamate-gated ion channel (TC 1.A.10.1) family.</text>
</comment>
<evidence type="ECO:0000256" key="10">
    <source>
        <dbReference type="ARBA" id="ARBA00023180"/>
    </source>
</evidence>
<evidence type="ECO:0000259" key="18">
    <source>
        <dbReference type="SMART" id="SM00079"/>
    </source>
</evidence>
<dbReference type="OrthoDB" id="5984008at2759"/>
<dbReference type="Proteomes" id="UP000238479">
    <property type="component" value="Chromosome 1"/>
</dbReference>
<dbReference type="FunFam" id="3.40.50.2300:FF:000081">
    <property type="entry name" value="Glutamate receptor"/>
    <property type="match status" value="1"/>
</dbReference>
<dbReference type="Gramene" id="PRQ56873">
    <property type="protein sequence ID" value="PRQ56873"/>
    <property type="gene ID" value="RchiOBHm_Chr1g0342071"/>
</dbReference>
<dbReference type="SMART" id="SM00079">
    <property type="entry name" value="PBPe"/>
    <property type="match status" value="1"/>
</dbReference>
<dbReference type="Pfam" id="PF00060">
    <property type="entry name" value="Lig_chan"/>
    <property type="match status" value="1"/>
</dbReference>
<dbReference type="InterPro" id="IPR015683">
    <property type="entry name" value="Ionotropic_Glu_rcpt"/>
</dbReference>
<dbReference type="GO" id="GO:0016020">
    <property type="term" value="C:membrane"/>
    <property type="evidence" value="ECO:0007669"/>
    <property type="project" value="UniProtKB-SubCell"/>
</dbReference>
<dbReference type="SUPFAM" id="SSF53822">
    <property type="entry name" value="Periplasmic binding protein-like I"/>
    <property type="match status" value="1"/>
</dbReference>
<dbReference type="GO" id="GO:0015276">
    <property type="term" value="F:ligand-gated monoatomic ion channel activity"/>
    <property type="evidence" value="ECO:0007669"/>
    <property type="project" value="InterPro"/>
</dbReference>
<keyword evidence="7 13" id="KW-0406">Ion transport</keyword>
<evidence type="ECO:0000313" key="19">
    <source>
        <dbReference type="EMBL" id="PRQ56873.1"/>
    </source>
</evidence>
<dbReference type="OMA" id="MEMAISH"/>
<evidence type="ECO:0000256" key="2">
    <source>
        <dbReference type="ARBA" id="ARBA00008685"/>
    </source>
</evidence>